<feature type="compositionally biased region" description="Polar residues" evidence="1">
    <location>
        <begin position="732"/>
        <end position="744"/>
    </location>
</feature>
<dbReference type="OrthoDB" id="10049175at2759"/>
<feature type="compositionally biased region" description="Basic and acidic residues" evidence="1">
    <location>
        <begin position="1022"/>
        <end position="1038"/>
    </location>
</feature>
<evidence type="ECO:0000256" key="1">
    <source>
        <dbReference type="SAM" id="MobiDB-lite"/>
    </source>
</evidence>
<evidence type="ECO:0000313" key="4">
    <source>
        <dbReference type="Proteomes" id="UP000784294"/>
    </source>
</evidence>
<feature type="region of interest" description="Disordered" evidence="1">
    <location>
        <begin position="1"/>
        <end position="28"/>
    </location>
</feature>
<feature type="region of interest" description="Disordered" evidence="1">
    <location>
        <begin position="527"/>
        <end position="576"/>
    </location>
</feature>
<reference evidence="3" key="1">
    <citation type="submission" date="2018-11" db="EMBL/GenBank/DDBJ databases">
        <authorList>
            <consortium name="Pathogen Informatics"/>
        </authorList>
    </citation>
    <scope>NUCLEOTIDE SEQUENCE</scope>
</reference>
<feature type="compositionally biased region" description="Polar residues" evidence="1">
    <location>
        <begin position="13"/>
        <end position="28"/>
    </location>
</feature>
<feature type="region of interest" description="Disordered" evidence="1">
    <location>
        <begin position="707"/>
        <end position="744"/>
    </location>
</feature>
<feature type="compositionally biased region" description="Basic residues" evidence="1">
    <location>
        <begin position="563"/>
        <end position="576"/>
    </location>
</feature>
<feature type="region of interest" description="Disordered" evidence="1">
    <location>
        <begin position="592"/>
        <end position="624"/>
    </location>
</feature>
<feature type="region of interest" description="Disordered" evidence="1">
    <location>
        <begin position="148"/>
        <end position="168"/>
    </location>
</feature>
<sequence>MPNRPREGYRYSLSDTSKPSTRSTSTFVKLSGQPNAHRLGKDSFYVLMDIGENQADCDAPLARQKGGKTVSGVGPNAFGGNNGSGIRLNSQAQSRFSHNRLIRKRHISLPSAGIHPILEPCTAASSGSRIESVSAACQVMPAIGRGSRTQASRHFSSRPSSKCSSNVEPCSTARLSGGLRTNSHSTSTLASAITSIHAPKSVALSDLVSMAGRVTTAVPPCELIPGRVETASGPGEWSCLTSGHLQDGPILHKSDKSVDNPYRKAQSVRQPAGVAAVEHDNERLNPPSDSGCLASGRANSEMPDNLGDFAEDSVNNVAIGVDSETGHKHLQFGASAFLMMKLKRITRRIRHHMVQTAVLSHDDWSTAFPLAASRGLLFSDLSSASSPYSHSVPGFSSIGHLNMSATSATAYPALTSAHRTSRLSSASLQQPYGHLHNLGNYQNLAAVEACVQQDHTASNPQTSLPSSQSISTSISTISSRQYFPLTDIVSGTGSNDNVGLSEDVSPSVDELSYTVQLEMTDPPLAGIFHDNNSNGNNNGTTKSELMSNSTTDVTQEGSSSNRLPRRVQRPNNYRKLRHSFSIEQDVVSPRFYSSPSPVAKATRPLTTSLLGPSRSLEKQASTSSTPLTAYKIAIDPAKSSDAAAAFIKVANPGFSLKPVGRPVVGHDNQQESSLAVNSGEQGRSRMRTLRKRVSFEEHHPRLLLMPPTDASEAEVSSSHNKPHSFGQLSKPMGNSPSSSASVELAEPTTSCRLMGYSASSPPALTTGYLPTCSLLQRKKEKGQLVKSGSKLAGRSAAPIMCITSPCGIAFSNLPNATSLSLEHAAKKVDDKSVLDVEYDERGQTWEVYGAEADPEILGQAIQHHLDLLMQARATRSVKMLDGKSHRASTIDHSLLVEQADATPTRQSRALVKACRRDTSPSDGSELGLVASEMTRIRKSRYPRQQSVGRCHSAGDVKLLEQGLLADGSGEGVSEDAEARVGSNLKRLLERVFRPAWRRRLTRQDRLVSEQTSIETVGPQDQVHLDVEPQSGDHEDVVRPSRRKQDRHQQTKCQVKEQISKVADDAGLLLREHHSDEVGLQEESSSIEAEKSLQIYGSKLDGIFFENICREKIPCPSNSIGPAAAQATRSEIQQRVCCLVQP</sequence>
<feature type="compositionally biased region" description="Polar residues" evidence="1">
    <location>
        <begin position="540"/>
        <end position="562"/>
    </location>
</feature>
<feature type="domain" description="G protein-regulated inducer of neurite outgrowth C-terminal" evidence="2">
    <location>
        <begin position="822"/>
        <end position="878"/>
    </location>
</feature>
<dbReference type="InterPro" id="IPR032745">
    <property type="entry name" value="GRIN_C"/>
</dbReference>
<proteinExistence type="predicted"/>
<name>A0A448WAH1_9PLAT</name>
<evidence type="ECO:0000313" key="3">
    <source>
        <dbReference type="EMBL" id="VEL07003.1"/>
    </source>
</evidence>
<dbReference type="EMBL" id="CAAALY010000800">
    <property type="protein sequence ID" value="VEL07003.1"/>
    <property type="molecule type" value="Genomic_DNA"/>
</dbReference>
<dbReference type="Pfam" id="PF15235">
    <property type="entry name" value="GRIN_C"/>
    <property type="match status" value="1"/>
</dbReference>
<feature type="region of interest" description="Disordered" evidence="1">
    <location>
        <begin position="1010"/>
        <end position="1051"/>
    </location>
</feature>
<dbReference type="AlphaFoldDB" id="A0A448WAH1"/>
<keyword evidence="4" id="KW-1185">Reference proteome</keyword>
<gene>
    <name evidence="3" type="ORF">PXEA_LOCUS443</name>
</gene>
<dbReference type="Proteomes" id="UP000784294">
    <property type="component" value="Unassembled WGS sequence"/>
</dbReference>
<organism evidence="3 4">
    <name type="scientific">Protopolystoma xenopodis</name>
    <dbReference type="NCBI Taxonomy" id="117903"/>
    <lineage>
        <taxon>Eukaryota</taxon>
        <taxon>Metazoa</taxon>
        <taxon>Spiralia</taxon>
        <taxon>Lophotrochozoa</taxon>
        <taxon>Platyhelminthes</taxon>
        <taxon>Monogenea</taxon>
        <taxon>Polyopisthocotylea</taxon>
        <taxon>Polystomatidea</taxon>
        <taxon>Polystomatidae</taxon>
        <taxon>Protopolystoma</taxon>
    </lineage>
</organism>
<evidence type="ECO:0000259" key="2">
    <source>
        <dbReference type="Pfam" id="PF15235"/>
    </source>
</evidence>
<accession>A0A448WAH1</accession>
<protein>
    <recommendedName>
        <fullName evidence="2">G protein-regulated inducer of neurite outgrowth C-terminal domain-containing protein</fullName>
    </recommendedName>
</protein>
<comment type="caution">
    <text evidence="3">The sequence shown here is derived from an EMBL/GenBank/DDBJ whole genome shotgun (WGS) entry which is preliminary data.</text>
</comment>